<evidence type="ECO:0000313" key="7">
    <source>
        <dbReference type="EMBL" id="CAA2967560.1"/>
    </source>
</evidence>
<comment type="caution">
    <text evidence="7">The sequence shown here is derived from an EMBL/GenBank/DDBJ whole genome shotgun (WGS) entry which is preliminary data.</text>
</comment>
<evidence type="ECO:0000259" key="6">
    <source>
        <dbReference type="Pfam" id="PF00925"/>
    </source>
</evidence>
<dbReference type="EC" id="4.1.99.12" evidence="3"/>
<dbReference type="GO" id="GO:0008686">
    <property type="term" value="F:3,4-dihydroxy-2-butanone-4-phosphate synthase activity"/>
    <property type="evidence" value="ECO:0007669"/>
    <property type="project" value="UniProtKB-EC"/>
</dbReference>
<accession>A0A8S0QPF9</accession>
<evidence type="ECO:0000256" key="5">
    <source>
        <dbReference type="ARBA" id="ARBA00022723"/>
    </source>
</evidence>
<comment type="pathway">
    <text evidence="1">Cofactor biosynthesis; riboflavin biosynthesis; 2-hydroxy-3-oxobutyl phosphate from D-ribulose 5-phosphate: step 1/1.</text>
</comment>
<dbReference type="InterPro" id="IPR036144">
    <property type="entry name" value="RibA-like_sf"/>
</dbReference>
<keyword evidence="5" id="KW-0479">Metal-binding</keyword>
<evidence type="ECO:0000256" key="3">
    <source>
        <dbReference type="ARBA" id="ARBA00012153"/>
    </source>
</evidence>
<gene>
    <name evidence="7" type="ORF">OLEA9_A103682</name>
</gene>
<evidence type="ECO:0000256" key="2">
    <source>
        <dbReference type="ARBA" id="ARBA00008976"/>
    </source>
</evidence>
<dbReference type="Pfam" id="PF00925">
    <property type="entry name" value="GTP_cyclohydro2"/>
    <property type="match status" value="1"/>
</dbReference>
<evidence type="ECO:0000256" key="1">
    <source>
        <dbReference type="ARBA" id="ARBA00004904"/>
    </source>
</evidence>
<dbReference type="Proteomes" id="UP000594638">
    <property type="component" value="Unassembled WGS sequence"/>
</dbReference>
<feature type="domain" description="GTP cyclohydrolase II" evidence="6">
    <location>
        <begin position="1"/>
        <end position="34"/>
    </location>
</feature>
<evidence type="ECO:0000256" key="4">
    <source>
        <dbReference type="ARBA" id="ARBA00022619"/>
    </source>
</evidence>
<dbReference type="GO" id="GO:0009231">
    <property type="term" value="P:riboflavin biosynthetic process"/>
    <property type="evidence" value="ECO:0007669"/>
    <property type="project" value="UniProtKB-KW"/>
</dbReference>
<dbReference type="Gramene" id="OE9A103682T1">
    <property type="protein sequence ID" value="OE9A103682C1"/>
    <property type="gene ID" value="OE9A103682"/>
</dbReference>
<comment type="similarity">
    <text evidence="2">In the C-terminal section; belongs to the GTP cyclohydrolase II family.</text>
</comment>
<dbReference type="InterPro" id="IPR032677">
    <property type="entry name" value="GTP_cyclohydro_II"/>
</dbReference>
<dbReference type="GO" id="GO:0009507">
    <property type="term" value="C:chloroplast"/>
    <property type="evidence" value="ECO:0007669"/>
    <property type="project" value="TreeGrafter"/>
</dbReference>
<dbReference type="GO" id="GO:0046872">
    <property type="term" value="F:metal ion binding"/>
    <property type="evidence" value="ECO:0007669"/>
    <property type="project" value="UniProtKB-KW"/>
</dbReference>
<dbReference type="AlphaFoldDB" id="A0A8S0QPF9"/>
<dbReference type="Gene3D" id="3.40.50.10990">
    <property type="entry name" value="GTP cyclohydrolase II"/>
    <property type="match status" value="1"/>
</dbReference>
<keyword evidence="4" id="KW-0686">Riboflavin biosynthesis</keyword>
<dbReference type="EMBL" id="CACTIH010001886">
    <property type="protein sequence ID" value="CAA2967560.1"/>
    <property type="molecule type" value="Genomic_DNA"/>
</dbReference>
<evidence type="ECO:0000313" key="8">
    <source>
        <dbReference type="Proteomes" id="UP000594638"/>
    </source>
</evidence>
<proteinExistence type="inferred from homology"/>
<dbReference type="PANTHER" id="PTHR21327">
    <property type="entry name" value="GTP CYCLOHYDROLASE II-RELATED"/>
    <property type="match status" value="1"/>
</dbReference>
<dbReference type="PANTHER" id="PTHR21327:SF18">
    <property type="entry name" value="3,4-DIHYDROXY-2-BUTANONE 4-PHOSPHATE SYNTHASE"/>
    <property type="match status" value="1"/>
</dbReference>
<feature type="non-terminal residue" evidence="7">
    <location>
        <position position="1"/>
    </location>
</feature>
<reference evidence="7 8" key="1">
    <citation type="submission" date="2019-12" db="EMBL/GenBank/DDBJ databases">
        <authorList>
            <person name="Alioto T."/>
            <person name="Alioto T."/>
            <person name="Gomez Garrido J."/>
        </authorList>
    </citation>
    <scope>NUCLEOTIDE SEQUENCE [LARGE SCALE GENOMIC DNA]</scope>
</reference>
<organism evidence="7 8">
    <name type="scientific">Olea europaea subsp. europaea</name>
    <dbReference type="NCBI Taxonomy" id="158383"/>
    <lineage>
        <taxon>Eukaryota</taxon>
        <taxon>Viridiplantae</taxon>
        <taxon>Streptophyta</taxon>
        <taxon>Embryophyta</taxon>
        <taxon>Tracheophyta</taxon>
        <taxon>Spermatophyta</taxon>
        <taxon>Magnoliopsida</taxon>
        <taxon>eudicotyledons</taxon>
        <taxon>Gunneridae</taxon>
        <taxon>Pentapetalae</taxon>
        <taxon>asterids</taxon>
        <taxon>lamiids</taxon>
        <taxon>Lamiales</taxon>
        <taxon>Oleaceae</taxon>
        <taxon>Oleeae</taxon>
        <taxon>Olea</taxon>
    </lineage>
</organism>
<protein>
    <recommendedName>
        <fullName evidence="3">3,4-dihydroxy-2-butanone-4-phosphate synthase</fullName>
        <ecNumber evidence="3">4.1.99.12</ecNumber>
    </recommendedName>
</protein>
<dbReference type="OrthoDB" id="1727871at2759"/>
<sequence>ILRDLEVSTIKLMTNNPVKYNCLKGYGLAVAGRVLLMTPIAKDNKRRVKMGHKW</sequence>
<keyword evidence="8" id="KW-1185">Reference proteome</keyword>
<name>A0A8S0QPF9_OLEEU</name>
<dbReference type="SUPFAM" id="SSF142695">
    <property type="entry name" value="RibA-like"/>
    <property type="match status" value="1"/>
</dbReference>